<evidence type="ECO:0000313" key="2">
    <source>
        <dbReference type="EMBL" id="MDL5031883.1"/>
    </source>
</evidence>
<dbReference type="EMBL" id="JASVDS010000002">
    <property type="protein sequence ID" value="MDL5031883.1"/>
    <property type="molecule type" value="Genomic_DNA"/>
</dbReference>
<evidence type="ECO:0000256" key="1">
    <source>
        <dbReference type="SAM" id="MobiDB-lite"/>
    </source>
</evidence>
<reference evidence="2 3" key="1">
    <citation type="submission" date="2023-06" db="EMBL/GenBank/DDBJ databases">
        <title>Pelomonas sp. APW6 16S ribosomal RNA gene genome sequencing and assembly.</title>
        <authorList>
            <person name="Woo H."/>
        </authorList>
    </citation>
    <scope>NUCLEOTIDE SEQUENCE [LARGE SCALE GENOMIC DNA]</scope>
    <source>
        <strain evidence="2 3">APW6</strain>
    </source>
</reference>
<organism evidence="2 3">
    <name type="scientific">Roseateles subflavus</name>
    <dbReference type="NCBI Taxonomy" id="3053353"/>
    <lineage>
        <taxon>Bacteria</taxon>
        <taxon>Pseudomonadati</taxon>
        <taxon>Pseudomonadota</taxon>
        <taxon>Betaproteobacteria</taxon>
        <taxon>Burkholderiales</taxon>
        <taxon>Sphaerotilaceae</taxon>
        <taxon>Roseateles</taxon>
    </lineage>
</organism>
<proteinExistence type="predicted"/>
<evidence type="ECO:0000313" key="3">
    <source>
        <dbReference type="Proteomes" id="UP001238603"/>
    </source>
</evidence>
<dbReference type="SUPFAM" id="SSF52540">
    <property type="entry name" value="P-loop containing nucleoside triphosphate hydrolases"/>
    <property type="match status" value="2"/>
</dbReference>
<protein>
    <submittedName>
        <fullName evidence="2">Recombinase RecA</fullName>
    </submittedName>
</protein>
<dbReference type="InterPro" id="IPR027417">
    <property type="entry name" value="P-loop_NTPase"/>
</dbReference>
<feature type="region of interest" description="Disordered" evidence="1">
    <location>
        <begin position="268"/>
        <end position="297"/>
    </location>
</feature>
<keyword evidence="3" id="KW-1185">Reference proteome</keyword>
<accession>A0ABT7LG96</accession>
<sequence>MPAAPSASRAALLDHPLLREGRLWQAGSLGRSQARTLGSGFAALDAELPGGGWPCQSLCEILQPPGQHAEWRLLAPGLRQLFCGTPGQVARPAPPVLLIAPPFIPHGPGLQDLGLGAAHWVCIQPDTPGAGRPSGAPRVARQAQHAPPNPSLHQALWVAEQAIKSQAAGAVLAWLDGARPEQIRRLQAAALNSPAPVFLMRPDLAASQSSAAPLRLRLSQPAATRGLAPGLLEVLLLKRRGPAMLEPLLLHSLPPALQHCLPGRLRQGVAPAQRPAPAPASPAVVPSPLHRAASEVG</sequence>
<dbReference type="Proteomes" id="UP001238603">
    <property type="component" value="Unassembled WGS sequence"/>
</dbReference>
<dbReference type="RefSeq" id="WP_285981994.1">
    <property type="nucleotide sequence ID" value="NZ_JASVDS010000002.1"/>
</dbReference>
<gene>
    <name evidence="2" type="ORF">QRD43_08170</name>
</gene>
<dbReference type="Gene3D" id="3.40.50.300">
    <property type="entry name" value="P-loop containing nucleotide triphosphate hydrolases"/>
    <property type="match status" value="1"/>
</dbReference>
<comment type="caution">
    <text evidence="2">The sequence shown here is derived from an EMBL/GenBank/DDBJ whole genome shotgun (WGS) entry which is preliminary data.</text>
</comment>
<name>A0ABT7LG96_9BURK</name>